<evidence type="ECO:0000256" key="2">
    <source>
        <dbReference type="SAM" id="MobiDB-lite"/>
    </source>
</evidence>
<dbReference type="Proteomes" id="UP000095287">
    <property type="component" value="Unplaced"/>
</dbReference>
<evidence type="ECO:0000256" key="1">
    <source>
        <dbReference type="PROSITE-ProRule" id="PRU00076"/>
    </source>
</evidence>
<evidence type="ECO:0000313" key="6">
    <source>
        <dbReference type="WBParaSite" id="L893_g29619.t1"/>
    </source>
</evidence>
<feature type="disulfide bond" evidence="1">
    <location>
        <begin position="29"/>
        <end position="38"/>
    </location>
</feature>
<keyword evidence="3" id="KW-0472">Membrane</keyword>
<keyword evidence="3" id="KW-1133">Transmembrane helix</keyword>
<feature type="disulfide bond" evidence="1">
    <location>
        <begin position="5"/>
        <end position="15"/>
    </location>
</feature>
<accession>A0A1I7ZTA5</accession>
<dbReference type="PROSITE" id="PS00022">
    <property type="entry name" value="EGF_1"/>
    <property type="match status" value="1"/>
</dbReference>
<dbReference type="InterPro" id="IPR000742">
    <property type="entry name" value="EGF"/>
</dbReference>
<protein>
    <submittedName>
        <fullName evidence="6">EGF-like domain-containing protein</fullName>
    </submittedName>
</protein>
<evidence type="ECO:0000256" key="3">
    <source>
        <dbReference type="SAM" id="Phobius"/>
    </source>
</evidence>
<keyword evidence="3" id="KW-0812">Transmembrane</keyword>
<dbReference type="WBParaSite" id="L893_g29619.t1">
    <property type="protein sequence ID" value="L893_g29619.t1"/>
    <property type="gene ID" value="L893_g29619"/>
</dbReference>
<dbReference type="PROSITE" id="PS50026">
    <property type="entry name" value="EGF_3"/>
    <property type="match status" value="1"/>
</dbReference>
<feature type="region of interest" description="Disordered" evidence="2">
    <location>
        <begin position="83"/>
        <end position="108"/>
    </location>
</feature>
<sequence>MASTCNLNCMHGGACYVDPEDPRQMGCGCPDEWTGQYCQLPNPFIRYYYLTWFLLGLWVLTLFKDHIFVYGKKAMKYLKKKRNVEEEGEAPEEPDVSAASTPPLISFG</sequence>
<dbReference type="AlphaFoldDB" id="A0A1I7ZTA5"/>
<keyword evidence="5" id="KW-1185">Reference proteome</keyword>
<evidence type="ECO:0000313" key="5">
    <source>
        <dbReference type="Proteomes" id="UP000095287"/>
    </source>
</evidence>
<feature type="compositionally biased region" description="Acidic residues" evidence="2">
    <location>
        <begin position="86"/>
        <end position="95"/>
    </location>
</feature>
<feature type="transmembrane region" description="Helical" evidence="3">
    <location>
        <begin position="49"/>
        <end position="71"/>
    </location>
</feature>
<feature type="domain" description="EGF-like" evidence="4">
    <location>
        <begin position="1"/>
        <end position="39"/>
    </location>
</feature>
<keyword evidence="1" id="KW-1015">Disulfide bond</keyword>
<organism evidence="5 6">
    <name type="scientific">Steinernema glaseri</name>
    <dbReference type="NCBI Taxonomy" id="37863"/>
    <lineage>
        <taxon>Eukaryota</taxon>
        <taxon>Metazoa</taxon>
        <taxon>Ecdysozoa</taxon>
        <taxon>Nematoda</taxon>
        <taxon>Chromadorea</taxon>
        <taxon>Rhabditida</taxon>
        <taxon>Tylenchina</taxon>
        <taxon>Panagrolaimomorpha</taxon>
        <taxon>Strongyloidoidea</taxon>
        <taxon>Steinernematidae</taxon>
        <taxon>Steinernema</taxon>
    </lineage>
</organism>
<reference evidence="6" key="1">
    <citation type="submission" date="2016-11" db="UniProtKB">
        <authorList>
            <consortium name="WormBaseParasite"/>
        </authorList>
    </citation>
    <scope>IDENTIFICATION</scope>
</reference>
<evidence type="ECO:0000259" key="4">
    <source>
        <dbReference type="PROSITE" id="PS50026"/>
    </source>
</evidence>
<dbReference type="SUPFAM" id="SSF57196">
    <property type="entry name" value="EGF/Laminin"/>
    <property type="match status" value="1"/>
</dbReference>
<proteinExistence type="predicted"/>
<dbReference type="Gene3D" id="2.10.25.10">
    <property type="entry name" value="Laminin"/>
    <property type="match status" value="1"/>
</dbReference>
<keyword evidence="1" id="KW-0245">EGF-like domain</keyword>
<comment type="caution">
    <text evidence="1">Lacks conserved residue(s) required for the propagation of feature annotation.</text>
</comment>
<name>A0A1I7ZTA5_9BILA</name>